<feature type="domain" description="RNA polymerase sigma factor 70 region 4 type 2" evidence="2">
    <location>
        <begin position="120"/>
        <end position="169"/>
    </location>
</feature>
<proteinExistence type="predicted"/>
<evidence type="ECO:0000259" key="2">
    <source>
        <dbReference type="Pfam" id="PF08281"/>
    </source>
</evidence>
<dbReference type="Gene3D" id="1.10.10.10">
    <property type="entry name" value="Winged helix-like DNA-binding domain superfamily/Winged helix DNA-binding domain"/>
    <property type="match status" value="1"/>
</dbReference>
<dbReference type="GO" id="GO:0016987">
    <property type="term" value="F:sigma factor activity"/>
    <property type="evidence" value="ECO:0007669"/>
    <property type="project" value="InterPro"/>
</dbReference>
<gene>
    <name evidence="3" type="ORF">GF068_10120</name>
</gene>
<dbReference type="InterPro" id="IPR013249">
    <property type="entry name" value="RNA_pol_sigma70_r4_t2"/>
</dbReference>
<feature type="transmembrane region" description="Helical" evidence="1">
    <location>
        <begin position="190"/>
        <end position="208"/>
    </location>
</feature>
<keyword evidence="4" id="KW-1185">Reference proteome</keyword>
<dbReference type="Pfam" id="PF08281">
    <property type="entry name" value="Sigma70_r4_2"/>
    <property type="match status" value="1"/>
</dbReference>
<dbReference type="Proteomes" id="UP000440224">
    <property type="component" value="Unassembled WGS sequence"/>
</dbReference>
<keyword evidence="1" id="KW-0472">Membrane</keyword>
<dbReference type="NCBIfam" id="TIGR02937">
    <property type="entry name" value="sigma70-ECF"/>
    <property type="match status" value="1"/>
</dbReference>
<dbReference type="GO" id="GO:0003677">
    <property type="term" value="F:DNA binding"/>
    <property type="evidence" value="ECO:0007669"/>
    <property type="project" value="InterPro"/>
</dbReference>
<keyword evidence="1" id="KW-1133">Transmembrane helix</keyword>
<dbReference type="SUPFAM" id="SSF88659">
    <property type="entry name" value="Sigma3 and sigma4 domains of RNA polymerase sigma factors"/>
    <property type="match status" value="1"/>
</dbReference>
<dbReference type="InterPro" id="IPR014284">
    <property type="entry name" value="RNA_pol_sigma-70_dom"/>
</dbReference>
<name>A0A6N7PJH1_9BACT</name>
<dbReference type="InterPro" id="IPR013324">
    <property type="entry name" value="RNA_pol_sigma_r3/r4-like"/>
</dbReference>
<dbReference type="GO" id="GO:0006352">
    <property type="term" value="P:DNA-templated transcription initiation"/>
    <property type="evidence" value="ECO:0007669"/>
    <property type="project" value="InterPro"/>
</dbReference>
<protein>
    <submittedName>
        <fullName evidence="3">Sigma-70 family RNA polymerase sigma factor</fullName>
    </submittedName>
</protein>
<organism evidence="3 4">
    <name type="scientific">Polyangium spumosum</name>
    <dbReference type="NCBI Taxonomy" id="889282"/>
    <lineage>
        <taxon>Bacteria</taxon>
        <taxon>Pseudomonadati</taxon>
        <taxon>Myxococcota</taxon>
        <taxon>Polyangia</taxon>
        <taxon>Polyangiales</taxon>
        <taxon>Polyangiaceae</taxon>
        <taxon>Polyangium</taxon>
    </lineage>
</organism>
<evidence type="ECO:0000313" key="4">
    <source>
        <dbReference type="Proteomes" id="UP000440224"/>
    </source>
</evidence>
<evidence type="ECO:0000313" key="3">
    <source>
        <dbReference type="EMBL" id="MRG92282.1"/>
    </source>
</evidence>
<dbReference type="EMBL" id="WJIE01000003">
    <property type="protein sequence ID" value="MRG92282.1"/>
    <property type="molecule type" value="Genomic_DNA"/>
</dbReference>
<dbReference type="AlphaFoldDB" id="A0A6N7PJH1"/>
<dbReference type="InterPro" id="IPR036388">
    <property type="entry name" value="WH-like_DNA-bd_sf"/>
</dbReference>
<keyword evidence="1" id="KW-0812">Transmembrane</keyword>
<evidence type="ECO:0000256" key="1">
    <source>
        <dbReference type="SAM" id="Phobius"/>
    </source>
</evidence>
<reference evidence="3 4" key="1">
    <citation type="submission" date="2019-10" db="EMBL/GenBank/DDBJ databases">
        <title>A soil myxobacterium in the family Polyangiaceae.</title>
        <authorList>
            <person name="Li Y."/>
            <person name="Wang J."/>
        </authorList>
    </citation>
    <scope>NUCLEOTIDE SEQUENCE [LARGE SCALE GENOMIC DNA]</scope>
    <source>
        <strain evidence="3 4">DSM 14734</strain>
    </source>
</reference>
<sequence length="216" mass="25040">MVGSSNQRPPSHITYKPRVQELHGLFQGEVRERLAGLGVRGEDVEELVQVVFSIANRRLAVIPRNNEAARRWLMEVVRKQVSNYRNLYRHAHEVLDPGAIEEALAHPEDPEEHYATIALVQAAARLMPAQEREILLRHDVDGEPLREIAAWLGLKKSGAHVRVKLARKRFVEKLALVERMRPGGKRLRRSRLMPIWIPPCFLAAWRWIVDKFLRRR</sequence>
<accession>A0A6N7PJH1</accession>
<comment type="caution">
    <text evidence="3">The sequence shown here is derived from an EMBL/GenBank/DDBJ whole genome shotgun (WGS) entry which is preliminary data.</text>
</comment>